<feature type="transmembrane region" description="Helical" evidence="6">
    <location>
        <begin position="6"/>
        <end position="23"/>
    </location>
</feature>
<feature type="transmembrane region" description="Helical" evidence="6">
    <location>
        <begin position="124"/>
        <end position="146"/>
    </location>
</feature>
<keyword evidence="4 6" id="KW-1133">Transmembrane helix</keyword>
<evidence type="ECO:0000259" key="7">
    <source>
        <dbReference type="Pfam" id="PF00482"/>
    </source>
</evidence>
<dbReference type="PANTHER" id="PTHR35007">
    <property type="entry name" value="INTEGRAL MEMBRANE PROTEIN-RELATED"/>
    <property type="match status" value="1"/>
</dbReference>
<comment type="subcellular location">
    <subcellularLocation>
        <location evidence="1">Cell membrane</location>
        <topology evidence="1">Multi-pass membrane protein</topology>
    </subcellularLocation>
</comment>
<keyword evidence="2" id="KW-1003">Cell membrane</keyword>
<dbReference type="Pfam" id="PF00482">
    <property type="entry name" value="T2SSF"/>
    <property type="match status" value="1"/>
</dbReference>
<protein>
    <submittedName>
        <fullName evidence="8">Type II secretion system protein</fullName>
    </submittedName>
</protein>
<evidence type="ECO:0000256" key="2">
    <source>
        <dbReference type="ARBA" id="ARBA00022475"/>
    </source>
</evidence>
<dbReference type="RefSeq" id="WP_059022903.1">
    <property type="nucleotide sequence ID" value="NZ_LN609302.1"/>
</dbReference>
<evidence type="ECO:0000313" key="9">
    <source>
        <dbReference type="EMBL" id="NHO40112.1"/>
    </source>
</evidence>
<evidence type="ECO:0000256" key="6">
    <source>
        <dbReference type="SAM" id="Phobius"/>
    </source>
</evidence>
<sequence length="302" mass="34027">MSALAIAAVLFITLMCLGMIYIVEQEKKLDVRKNRIKKFCIIDKNVNFEKKGIDVYGVLYKIGRIIVHANIIPKKTIDEIIVSISKKSEANNKVFYTFIGAKVFCFFVGIISGIYIFLSTDTGLFSHVMLPLFLPVTGIVLPDMVLSQIHKKYLKGVEEGMPQALDLLIICAEAGMPIEVSIGRVAQDLTSLNKDVANEFRLTLQDMQLIPDRYEVFRQMARRTGLPVMKQLSSILIQSFETGTPLADAFRTLSDDVKQDAMMRYQARVAQLPVFITLPMILFILPVLFIVVLGPLAVQFWK</sequence>
<reference evidence="10" key="2">
    <citation type="submission" date="2014-09" db="EMBL/GenBank/DDBJ databases">
        <authorList>
            <person name="Illeghems K.G."/>
        </authorList>
    </citation>
    <scope>NUCLEOTIDE SEQUENCE [LARGE SCALE GENOMIC DNA]</scope>
    <source>
        <strain evidence="10">LMG 23848T</strain>
    </source>
</reference>
<dbReference type="PATRIC" id="fig|431306.5.peg.588"/>
<organism evidence="8 10">
    <name type="scientific">Acetobacter ghanensis</name>
    <dbReference type="NCBI Taxonomy" id="431306"/>
    <lineage>
        <taxon>Bacteria</taxon>
        <taxon>Pseudomonadati</taxon>
        <taxon>Pseudomonadota</taxon>
        <taxon>Alphaproteobacteria</taxon>
        <taxon>Acetobacterales</taxon>
        <taxon>Acetobacteraceae</taxon>
        <taxon>Acetobacter</taxon>
    </lineage>
</organism>
<evidence type="ECO:0000256" key="5">
    <source>
        <dbReference type="ARBA" id="ARBA00023136"/>
    </source>
</evidence>
<evidence type="ECO:0000313" key="11">
    <source>
        <dbReference type="Proteomes" id="UP000657200"/>
    </source>
</evidence>
<evidence type="ECO:0000313" key="8">
    <source>
        <dbReference type="EMBL" id="CEF54150.1"/>
    </source>
</evidence>
<feature type="domain" description="Type II secretion system protein GspF" evidence="7">
    <location>
        <begin position="165"/>
        <end position="293"/>
    </location>
</feature>
<dbReference type="AlphaFoldDB" id="A0A0U5F0J5"/>
<reference evidence="9 11" key="3">
    <citation type="journal article" date="2020" name="Int. J. Syst. Evol. Microbiol.">
        <title>Novel acetic acid bacteria from cider fermentations: Acetobacter conturbans sp. nov. and Acetobacter fallax sp. nov.</title>
        <authorList>
            <person name="Sombolestani A.S."/>
            <person name="Cleenwerck I."/>
            <person name="Cnockaert M."/>
            <person name="Borremans W."/>
            <person name="Wieme A.D."/>
            <person name="De Vuyst L."/>
            <person name="Vandamme P."/>
        </authorList>
    </citation>
    <scope>NUCLEOTIDE SEQUENCE [LARGE SCALE GENOMIC DNA]</scope>
    <source>
        <strain evidence="9 11">LMG 23848</strain>
    </source>
</reference>
<keyword evidence="11" id="KW-1185">Reference proteome</keyword>
<dbReference type="InterPro" id="IPR018076">
    <property type="entry name" value="T2SS_GspF_dom"/>
</dbReference>
<dbReference type="EMBL" id="LN609302">
    <property type="protein sequence ID" value="CEF54150.1"/>
    <property type="molecule type" value="Genomic_DNA"/>
</dbReference>
<proteinExistence type="predicted"/>
<dbReference type="OrthoDB" id="9810662at2"/>
<feature type="transmembrane region" description="Helical" evidence="6">
    <location>
        <begin position="272"/>
        <end position="298"/>
    </location>
</feature>
<dbReference type="PANTHER" id="PTHR35007:SF2">
    <property type="entry name" value="PILUS ASSEMBLE PROTEIN"/>
    <property type="match status" value="1"/>
</dbReference>
<keyword evidence="5 6" id="KW-0472">Membrane</keyword>
<evidence type="ECO:0000256" key="4">
    <source>
        <dbReference type="ARBA" id="ARBA00022989"/>
    </source>
</evidence>
<name>A0A0U5F0J5_9PROT</name>
<dbReference type="GO" id="GO:0005886">
    <property type="term" value="C:plasma membrane"/>
    <property type="evidence" value="ECO:0007669"/>
    <property type="project" value="UniProtKB-SubCell"/>
</dbReference>
<dbReference type="STRING" id="431306.AGA_611"/>
<evidence type="ECO:0000256" key="3">
    <source>
        <dbReference type="ARBA" id="ARBA00022692"/>
    </source>
</evidence>
<feature type="transmembrane region" description="Helical" evidence="6">
    <location>
        <begin position="94"/>
        <end position="118"/>
    </location>
</feature>
<dbReference type="EMBL" id="WOTE01000006">
    <property type="protein sequence ID" value="NHO40112.1"/>
    <property type="molecule type" value="Genomic_DNA"/>
</dbReference>
<keyword evidence="3 6" id="KW-0812">Transmembrane</keyword>
<dbReference type="Proteomes" id="UP000657200">
    <property type="component" value="Unassembled WGS sequence"/>
</dbReference>
<evidence type="ECO:0000256" key="1">
    <source>
        <dbReference type="ARBA" id="ARBA00004651"/>
    </source>
</evidence>
<dbReference type="Proteomes" id="UP000068250">
    <property type="component" value="Chromosome I"/>
</dbReference>
<evidence type="ECO:0000313" key="10">
    <source>
        <dbReference type="Proteomes" id="UP000068250"/>
    </source>
</evidence>
<accession>A0A0U5F0J5</accession>
<reference evidence="8" key="1">
    <citation type="submission" date="2014-09" db="EMBL/GenBank/DDBJ databases">
        <authorList>
            <person name="Magalhaes I.L.F."/>
            <person name="Oliveira U."/>
            <person name="Santos F.R."/>
            <person name="Vidigal T.H.D.A."/>
            <person name="Brescovit A.D."/>
            <person name="Santos A.J."/>
        </authorList>
    </citation>
    <scope>NUCLEOTIDE SEQUENCE</scope>
    <source>
        <strain evidence="8">LMG 23848T</strain>
    </source>
</reference>
<gene>
    <name evidence="8" type="primary">tadC</name>
    <name evidence="8" type="ORF">AGA_611</name>
    <name evidence="9" type="ORF">GOB80_10570</name>
</gene>